<organism evidence="4 5">
    <name type="scientific">Morella rubra</name>
    <name type="common">Chinese bayberry</name>
    <dbReference type="NCBI Taxonomy" id="262757"/>
    <lineage>
        <taxon>Eukaryota</taxon>
        <taxon>Viridiplantae</taxon>
        <taxon>Streptophyta</taxon>
        <taxon>Embryophyta</taxon>
        <taxon>Tracheophyta</taxon>
        <taxon>Spermatophyta</taxon>
        <taxon>Magnoliopsida</taxon>
        <taxon>eudicotyledons</taxon>
        <taxon>Gunneridae</taxon>
        <taxon>Pentapetalae</taxon>
        <taxon>rosids</taxon>
        <taxon>fabids</taxon>
        <taxon>Fagales</taxon>
        <taxon>Myricaceae</taxon>
        <taxon>Morella</taxon>
    </lineage>
</organism>
<reference evidence="4 5" key="1">
    <citation type="journal article" date="2019" name="Plant Biotechnol. J.">
        <title>The red bayberry genome and genetic basis of sex determination.</title>
        <authorList>
            <person name="Jia H.M."/>
            <person name="Jia H.J."/>
            <person name="Cai Q.L."/>
            <person name="Wang Y."/>
            <person name="Zhao H.B."/>
            <person name="Yang W.F."/>
            <person name="Wang G.Y."/>
            <person name="Li Y.H."/>
            <person name="Zhan D.L."/>
            <person name="Shen Y.T."/>
            <person name="Niu Q.F."/>
            <person name="Chang L."/>
            <person name="Qiu J."/>
            <person name="Zhao L."/>
            <person name="Xie H.B."/>
            <person name="Fu W.Y."/>
            <person name="Jin J."/>
            <person name="Li X.W."/>
            <person name="Jiao Y."/>
            <person name="Zhou C.C."/>
            <person name="Tu T."/>
            <person name="Chai C.Y."/>
            <person name="Gao J.L."/>
            <person name="Fan L.J."/>
            <person name="van de Weg E."/>
            <person name="Wang J.Y."/>
            <person name="Gao Z.S."/>
        </authorList>
    </citation>
    <scope>NUCLEOTIDE SEQUENCE [LARGE SCALE GENOMIC DNA]</scope>
    <source>
        <tissue evidence="4">Leaves</tissue>
    </source>
</reference>
<sequence length="264" mass="28405">MAQADMGCRDSRWSLQGMTALVTGGSKGIGFAIVEELAGLGATVHTCSRNEAQLNECLREWEKKGFKVTGSVCDLASRVQREELRNRVSDQFQGKLNILINNVGTNNPKPTIEYTAKEFSSLVNTNLESAYHMCQLAHPLLVASGVGSIVFLSSAAGVVSAQSGSVYEATKGAINQLTKSLACEWAKDNIRTNCVAPWWIRTPLLEFVFSNEQLLKALISRTPIGRAGEPKEVSSLVAFLCLPASAYITGQTICVDGGLTVNGF</sequence>
<evidence type="ECO:0000313" key="5">
    <source>
        <dbReference type="Proteomes" id="UP000516437"/>
    </source>
</evidence>
<dbReference type="OrthoDB" id="417891at2759"/>
<accession>A0A6A1WMG2</accession>
<dbReference type="InterPro" id="IPR002347">
    <property type="entry name" value="SDR_fam"/>
</dbReference>
<comment type="caution">
    <text evidence="4">The sequence shown here is derived from an EMBL/GenBank/DDBJ whole genome shotgun (WGS) entry which is preliminary data.</text>
</comment>
<keyword evidence="1" id="KW-0521">NADP</keyword>
<dbReference type="AlphaFoldDB" id="A0A6A1WMG2"/>
<dbReference type="Gene3D" id="3.40.50.720">
    <property type="entry name" value="NAD(P)-binding Rossmann-like Domain"/>
    <property type="match status" value="1"/>
</dbReference>
<keyword evidence="2" id="KW-0560">Oxidoreductase</keyword>
<gene>
    <name evidence="4" type="ORF">CJ030_MR1G004085</name>
</gene>
<evidence type="ECO:0000313" key="4">
    <source>
        <dbReference type="EMBL" id="KAB1225873.1"/>
    </source>
</evidence>
<evidence type="ECO:0000256" key="3">
    <source>
        <dbReference type="ARBA" id="ARBA00025714"/>
    </source>
</evidence>
<dbReference type="Pfam" id="PF13561">
    <property type="entry name" value="adh_short_C2"/>
    <property type="match status" value="1"/>
</dbReference>
<dbReference type="FunFam" id="3.40.50.720:FF:000084">
    <property type="entry name" value="Short-chain dehydrogenase reductase"/>
    <property type="match status" value="1"/>
</dbReference>
<name>A0A6A1WMG2_9ROSI</name>
<evidence type="ECO:0000256" key="1">
    <source>
        <dbReference type="ARBA" id="ARBA00022857"/>
    </source>
</evidence>
<dbReference type="PANTHER" id="PTHR42898:SF79">
    <property type="entry name" value="NAD(P)-BINDING ROSSMANN-FOLD PROTEIN"/>
    <property type="match status" value="1"/>
</dbReference>
<dbReference type="PANTHER" id="PTHR42898">
    <property type="entry name" value="TROPINONE REDUCTASE"/>
    <property type="match status" value="1"/>
</dbReference>
<dbReference type="Proteomes" id="UP000516437">
    <property type="component" value="Chromosome 1"/>
</dbReference>
<dbReference type="InterPro" id="IPR036291">
    <property type="entry name" value="NAD(P)-bd_dom_sf"/>
</dbReference>
<dbReference type="SUPFAM" id="SSF51735">
    <property type="entry name" value="NAD(P)-binding Rossmann-fold domains"/>
    <property type="match status" value="1"/>
</dbReference>
<protein>
    <recommendedName>
        <fullName evidence="6">Tropinone reductase</fullName>
    </recommendedName>
</protein>
<keyword evidence="5" id="KW-1185">Reference proteome</keyword>
<comment type="similarity">
    <text evidence="3">Belongs to the short-chain dehydrogenases/reductases (SDR) family. SDR65C subfamily.</text>
</comment>
<dbReference type="EMBL" id="RXIC02000019">
    <property type="protein sequence ID" value="KAB1225873.1"/>
    <property type="molecule type" value="Genomic_DNA"/>
</dbReference>
<dbReference type="GO" id="GO:0016491">
    <property type="term" value="F:oxidoreductase activity"/>
    <property type="evidence" value="ECO:0007669"/>
    <property type="project" value="UniProtKB-KW"/>
</dbReference>
<evidence type="ECO:0008006" key="6">
    <source>
        <dbReference type="Google" id="ProtNLM"/>
    </source>
</evidence>
<dbReference type="PRINTS" id="PR00080">
    <property type="entry name" value="SDRFAMILY"/>
</dbReference>
<dbReference type="InterPro" id="IPR045000">
    <property type="entry name" value="TR"/>
</dbReference>
<dbReference type="PRINTS" id="PR00081">
    <property type="entry name" value="GDHRDH"/>
</dbReference>
<proteinExistence type="inferred from homology"/>
<evidence type="ECO:0000256" key="2">
    <source>
        <dbReference type="ARBA" id="ARBA00023002"/>
    </source>
</evidence>